<evidence type="ECO:0000313" key="2">
    <source>
        <dbReference type="Proteomes" id="UP000244904"/>
    </source>
</evidence>
<proteinExistence type="predicted"/>
<keyword evidence="2" id="KW-1185">Reference proteome</keyword>
<dbReference type="AlphaFoldDB" id="A0A2R8AWD0"/>
<dbReference type="RefSeq" id="WP_108886220.1">
    <property type="nucleotide sequence ID" value="NZ_OMOJ01000004.1"/>
</dbReference>
<name>A0A2R8AWD0_9RHOB</name>
<protein>
    <submittedName>
        <fullName evidence="1">Uncharacterized protein</fullName>
    </submittedName>
</protein>
<evidence type="ECO:0000313" key="1">
    <source>
        <dbReference type="EMBL" id="SPF80345.1"/>
    </source>
</evidence>
<sequence length="74" mass="8059">MQTKGTILPLHHGGAVSENARRRVFGLLGQRANQARFAEVQDLAHDEVRVLPPQIARRIQSAALASFGISRTDG</sequence>
<dbReference type="EMBL" id="OMOJ01000004">
    <property type="protein sequence ID" value="SPF80345.1"/>
    <property type="molecule type" value="Genomic_DNA"/>
</dbReference>
<accession>A0A2R8AWD0</accession>
<dbReference type="Proteomes" id="UP000244904">
    <property type="component" value="Unassembled WGS sequence"/>
</dbReference>
<organism evidence="1 2">
    <name type="scientific">Pseudoprimorskyibacter insulae</name>
    <dbReference type="NCBI Taxonomy" id="1695997"/>
    <lineage>
        <taxon>Bacteria</taxon>
        <taxon>Pseudomonadati</taxon>
        <taxon>Pseudomonadota</taxon>
        <taxon>Alphaproteobacteria</taxon>
        <taxon>Rhodobacterales</taxon>
        <taxon>Paracoccaceae</taxon>
        <taxon>Pseudoprimorskyibacter</taxon>
    </lineage>
</organism>
<reference evidence="2" key="1">
    <citation type="submission" date="2018-03" db="EMBL/GenBank/DDBJ databases">
        <authorList>
            <person name="Rodrigo-Torres L."/>
            <person name="Arahal R. D."/>
            <person name="Lucena T."/>
        </authorList>
    </citation>
    <scope>NUCLEOTIDE SEQUENCE [LARGE SCALE GENOMIC DNA]</scope>
    <source>
        <strain evidence="2">CECT 8871</strain>
    </source>
</reference>
<gene>
    <name evidence="1" type="ORF">PRI8871_02150</name>
</gene>